<accession>A0A2S6NLR2</accession>
<evidence type="ECO:0000256" key="1">
    <source>
        <dbReference type="SAM" id="Phobius"/>
    </source>
</evidence>
<keyword evidence="1" id="KW-0812">Transmembrane</keyword>
<evidence type="ECO:0000313" key="2">
    <source>
        <dbReference type="EMBL" id="PPQ36469.1"/>
    </source>
</evidence>
<dbReference type="EMBL" id="NHRY01000057">
    <property type="protein sequence ID" value="PPQ36469.1"/>
    <property type="molecule type" value="Genomic_DNA"/>
</dbReference>
<name>A0A2S6NLR2_RHOGL</name>
<evidence type="ECO:0000313" key="3">
    <source>
        <dbReference type="Proteomes" id="UP000239724"/>
    </source>
</evidence>
<sequence>MPARPATPPDPAAEIDAAIAELDLRIKEADYHDDPIGAYLRATVAGIHAQRLMRDDIKASLAAAVEETKQEIQQVRLPVAKADLDETVRRAVQQMDLVLSMRALRLQRAAVAGAVVTAVALIAVGWLMADWWRPRTDIAGMACRDQDGGRVCSVWVTPPSSRKR</sequence>
<keyword evidence="1" id="KW-0472">Membrane</keyword>
<protein>
    <submittedName>
        <fullName evidence="2">Uncharacterized protein</fullName>
    </submittedName>
</protein>
<gene>
    <name evidence="2" type="ORF">CCS01_05000</name>
</gene>
<proteinExistence type="predicted"/>
<feature type="transmembrane region" description="Helical" evidence="1">
    <location>
        <begin position="109"/>
        <end position="129"/>
    </location>
</feature>
<keyword evidence="1" id="KW-1133">Transmembrane helix</keyword>
<organism evidence="2 3">
    <name type="scientific">Rhodopila globiformis</name>
    <name type="common">Rhodopseudomonas globiformis</name>
    <dbReference type="NCBI Taxonomy" id="1071"/>
    <lineage>
        <taxon>Bacteria</taxon>
        <taxon>Pseudomonadati</taxon>
        <taxon>Pseudomonadota</taxon>
        <taxon>Alphaproteobacteria</taxon>
        <taxon>Acetobacterales</taxon>
        <taxon>Acetobacteraceae</taxon>
        <taxon>Rhodopila</taxon>
    </lineage>
</organism>
<comment type="caution">
    <text evidence="2">The sequence shown here is derived from an EMBL/GenBank/DDBJ whole genome shotgun (WGS) entry which is preliminary data.</text>
</comment>
<dbReference type="RefSeq" id="WP_104517748.1">
    <property type="nucleotide sequence ID" value="NZ_NHRY01000057.1"/>
</dbReference>
<reference evidence="2 3" key="1">
    <citation type="journal article" date="2018" name="Arch. Microbiol.">
        <title>New insights into the metabolic potential of the phototrophic purple bacterium Rhodopila globiformis DSM 161(T) from its draft genome sequence and evidence for a vanadium-dependent nitrogenase.</title>
        <authorList>
            <person name="Imhoff J.F."/>
            <person name="Rahn T."/>
            <person name="Kunzel S."/>
            <person name="Neulinger S.C."/>
        </authorList>
    </citation>
    <scope>NUCLEOTIDE SEQUENCE [LARGE SCALE GENOMIC DNA]</scope>
    <source>
        <strain evidence="2 3">DSM 161</strain>
    </source>
</reference>
<dbReference type="AlphaFoldDB" id="A0A2S6NLR2"/>
<keyword evidence="3" id="KW-1185">Reference proteome</keyword>
<dbReference type="Proteomes" id="UP000239724">
    <property type="component" value="Unassembled WGS sequence"/>
</dbReference>